<protein>
    <recommendedName>
        <fullName evidence="3">Coagulation factor 5/8 type-like protein</fullName>
    </recommendedName>
</protein>
<accession>A0A3D9RXM9</accession>
<dbReference type="RefSeq" id="WP_116189615.1">
    <property type="nucleotide sequence ID" value="NZ_QTTN01000014.1"/>
</dbReference>
<evidence type="ECO:0000313" key="2">
    <source>
        <dbReference type="Proteomes" id="UP000256304"/>
    </source>
</evidence>
<dbReference type="AlphaFoldDB" id="A0A3D9RXM9"/>
<reference evidence="1 2" key="1">
    <citation type="submission" date="2018-08" db="EMBL/GenBank/DDBJ databases">
        <title>Genomic Encyclopedia of Type Strains, Phase III (KMG-III): the genomes of soil and plant-associated and newly described type strains.</title>
        <authorList>
            <person name="Whitman W."/>
        </authorList>
    </citation>
    <scope>NUCLEOTIDE SEQUENCE [LARGE SCALE GENOMIC DNA]</scope>
    <source>
        <strain evidence="1 2">CGMCC 1.10966</strain>
    </source>
</reference>
<gene>
    <name evidence="1" type="ORF">A8990_114112</name>
</gene>
<comment type="caution">
    <text evidence="1">The sequence shown here is derived from an EMBL/GenBank/DDBJ whole genome shotgun (WGS) entry which is preliminary data.</text>
</comment>
<evidence type="ECO:0000313" key="1">
    <source>
        <dbReference type="EMBL" id="REE84577.1"/>
    </source>
</evidence>
<evidence type="ECO:0008006" key="3">
    <source>
        <dbReference type="Google" id="ProtNLM"/>
    </source>
</evidence>
<dbReference type="EMBL" id="QTTN01000014">
    <property type="protein sequence ID" value="REE84577.1"/>
    <property type="molecule type" value="Genomic_DNA"/>
</dbReference>
<dbReference type="Proteomes" id="UP000256304">
    <property type="component" value="Unassembled WGS sequence"/>
</dbReference>
<keyword evidence="2" id="KW-1185">Reference proteome</keyword>
<proteinExistence type="predicted"/>
<sequence length="155" mass="18507">MSLTHEFFLLSRDFDLNDRYEWYTNHRNTWAEKTNVSDETIQYLTDFLNWLPSYNPETRESHKGLNYYGVTVIKNPGAEKLIKILEKWLKLIEEAPDTFSLRGDTVWKEEENEEGYWEQTRNWIEREAMQSELEILLSLAVKASNNDQLIIHFGI</sequence>
<name>A0A3D9RXM9_9BACL</name>
<organism evidence="1 2">
    <name type="scientific">Paenibacillus taihuensis</name>
    <dbReference type="NCBI Taxonomy" id="1156355"/>
    <lineage>
        <taxon>Bacteria</taxon>
        <taxon>Bacillati</taxon>
        <taxon>Bacillota</taxon>
        <taxon>Bacilli</taxon>
        <taxon>Bacillales</taxon>
        <taxon>Paenibacillaceae</taxon>
        <taxon>Paenibacillus</taxon>
    </lineage>
</organism>